<keyword evidence="9" id="KW-0012">Acyltransferase</keyword>
<name>A0ABU3DE91_9RHOB</name>
<evidence type="ECO:0000256" key="7">
    <source>
        <dbReference type="SAM" id="Phobius"/>
    </source>
</evidence>
<reference evidence="9 10" key="1">
    <citation type="submission" date="2023-09" db="EMBL/GenBank/DDBJ databases">
        <authorList>
            <person name="Rey-Velasco X."/>
        </authorList>
    </citation>
    <scope>NUCLEOTIDE SEQUENCE [LARGE SCALE GENOMIC DNA]</scope>
    <source>
        <strain evidence="9 10">F158</strain>
    </source>
</reference>
<accession>A0ABU3DE91</accession>
<feature type="transmembrane region" description="Helical" evidence="7">
    <location>
        <begin position="348"/>
        <end position="370"/>
    </location>
</feature>
<evidence type="ECO:0000313" key="10">
    <source>
        <dbReference type="Proteomes" id="UP001265259"/>
    </source>
</evidence>
<keyword evidence="3" id="KW-1003">Cell membrane</keyword>
<keyword evidence="5 7" id="KW-1133">Transmembrane helix</keyword>
<protein>
    <submittedName>
        <fullName evidence="9">Acyltransferase</fullName>
        <ecNumber evidence="9">2.3.1.-</ecNumber>
    </submittedName>
</protein>
<evidence type="ECO:0000256" key="6">
    <source>
        <dbReference type="ARBA" id="ARBA00023136"/>
    </source>
</evidence>
<dbReference type="InterPro" id="IPR002656">
    <property type="entry name" value="Acyl_transf_3_dom"/>
</dbReference>
<evidence type="ECO:0000259" key="8">
    <source>
        <dbReference type="Pfam" id="PF01757"/>
    </source>
</evidence>
<feature type="transmembrane region" description="Helical" evidence="7">
    <location>
        <begin position="139"/>
        <end position="162"/>
    </location>
</feature>
<dbReference type="EMBL" id="JAVRHL010000001">
    <property type="protein sequence ID" value="MDT0682041.1"/>
    <property type="molecule type" value="Genomic_DNA"/>
</dbReference>
<feature type="transmembrane region" description="Helical" evidence="7">
    <location>
        <begin position="55"/>
        <end position="78"/>
    </location>
</feature>
<feature type="transmembrane region" description="Helical" evidence="7">
    <location>
        <begin position="289"/>
        <end position="311"/>
    </location>
</feature>
<keyword evidence="4 7" id="KW-0812">Transmembrane</keyword>
<dbReference type="Pfam" id="PF01757">
    <property type="entry name" value="Acyl_transf_3"/>
    <property type="match status" value="1"/>
</dbReference>
<evidence type="ECO:0000256" key="2">
    <source>
        <dbReference type="ARBA" id="ARBA00007400"/>
    </source>
</evidence>
<comment type="subcellular location">
    <subcellularLocation>
        <location evidence="1">Cell membrane</location>
        <topology evidence="1">Multi-pass membrane protein</topology>
    </subcellularLocation>
</comment>
<dbReference type="GO" id="GO:0016746">
    <property type="term" value="F:acyltransferase activity"/>
    <property type="evidence" value="ECO:0007669"/>
    <property type="project" value="UniProtKB-KW"/>
</dbReference>
<organism evidence="9 10">
    <name type="scientific">Tropicimonas omnivorans</name>
    <dbReference type="NCBI Taxonomy" id="3075590"/>
    <lineage>
        <taxon>Bacteria</taxon>
        <taxon>Pseudomonadati</taxon>
        <taxon>Pseudomonadota</taxon>
        <taxon>Alphaproteobacteria</taxon>
        <taxon>Rhodobacterales</taxon>
        <taxon>Roseobacteraceae</taxon>
        <taxon>Tropicimonas</taxon>
    </lineage>
</organism>
<evidence type="ECO:0000313" key="9">
    <source>
        <dbReference type="EMBL" id="MDT0682041.1"/>
    </source>
</evidence>
<keyword evidence="6 7" id="KW-0472">Membrane</keyword>
<keyword evidence="9" id="KW-0808">Transferase</keyword>
<dbReference type="EC" id="2.3.1.-" evidence="9"/>
<dbReference type="RefSeq" id="WP_311689787.1">
    <property type="nucleotide sequence ID" value="NZ_JAVRHL010000001.1"/>
</dbReference>
<dbReference type="PANTHER" id="PTHR40074">
    <property type="entry name" value="O-ACETYLTRANSFERASE WECH"/>
    <property type="match status" value="1"/>
</dbReference>
<comment type="caution">
    <text evidence="9">The sequence shown here is derived from an EMBL/GenBank/DDBJ whole genome shotgun (WGS) entry which is preliminary data.</text>
</comment>
<feature type="transmembrane region" description="Helical" evidence="7">
    <location>
        <begin position="254"/>
        <end position="277"/>
    </location>
</feature>
<dbReference type="PANTHER" id="PTHR40074:SF2">
    <property type="entry name" value="O-ACETYLTRANSFERASE WECH"/>
    <property type="match status" value="1"/>
</dbReference>
<evidence type="ECO:0000256" key="1">
    <source>
        <dbReference type="ARBA" id="ARBA00004651"/>
    </source>
</evidence>
<feature type="transmembrane region" description="Helical" evidence="7">
    <location>
        <begin position="206"/>
        <end position="233"/>
    </location>
</feature>
<proteinExistence type="inferred from homology"/>
<gene>
    <name evidence="9" type="ORF">RM543_05045</name>
</gene>
<comment type="similarity">
    <text evidence="2">Belongs to the acyltransferase 3 family.</text>
</comment>
<sequence>MTQVTPPLVRQPSRSLWLDALRVTAGISIICMHAANAPDGSPFADATPDARTVPVLIRTLFYMARTELFLVISLFLLSMSLHRRPRSYRTTIREQAERLLVPFLFWVAVYVVFNLAIGYQLGWGHYLWRDLTTMVEPWVGYLVLGDVKQHMHFLPTLFVLVLCYPLYRIGVKWPAVALILVPLLIAKRHLSLEVWNEVGDPETRQYLLRAIRCVTYTGYGFAAAGLYGIYLRIGAGGQGGAHDGMRRTLLHRGLLIALVLIAAACIHLKLAQAFAAIEAGSWQGNYPYAGYANLAMPVALFGLAMLVPVPWPRWIGRLAPYSFGIFLVHPIALDLFRLAFETRIANPTIYVLANMSFAVAMSYAMTLGIARIPWLRWTIGLGKVHWPSVMPGRRSAVAAGPD</sequence>
<dbReference type="Proteomes" id="UP001265259">
    <property type="component" value="Unassembled WGS sequence"/>
</dbReference>
<evidence type="ECO:0000256" key="5">
    <source>
        <dbReference type="ARBA" id="ARBA00022989"/>
    </source>
</evidence>
<feature type="transmembrane region" description="Helical" evidence="7">
    <location>
        <begin position="99"/>
        <end position="119"/>
    </location>
</feature>
<feature type="transmembrane region" description="Helical" evidence="7">
    <location>
        <begin position="318"/>
        <end position="336"/>
    </location>
</feature>
<evidence type="ECO:0000256" key="3">
    <source>
        <dbReference type="ARBA" id="ARBA00022475"/>
    </source>
</evidence>
<evidence type="ECO:0000256" key="4">
    <source>
        <dbReference type="ARBA" id="ARBA00022692"/>
    </source>
</evidence>
<keyword evidence="10" id="KW-1185">Reference proteome</keyword>
<feature type="domain" description="Acyltransferase 3" evidence="8">
    <location>
        <begin position="16"/>
        <end position="365"/>
    </location>
</feature>